<dbReference type="Proteomes" id="UP000245910">
    <property type="component" value="Chromosome II"/>
</dbReference>
<feature type="region of interest" description="Disordered" evidence="1">
    <location>
        <begin position="181"/>
        <end position="230"/>
    </location>
</feature>
<reference evidence="3" key="1">
    <citation type="submission" date="2014-10" db="EMBL/GenBank/DDBJ databases">
        <authorList>
            <person name="King R."/>
        </authorList>
    </citation>
    <scope>NUCLEOTIDE SEQUENCE [LARGE SCALE GENOMIC DNA]</scope>
    <source>
        <strain evidence="3">A3/5</strain>
    </source>
</reference>
<dbReference type="KEGG" id="fvn:FVRRES_05314"/>
<keyword evidence="3" id="KW-1185">Reference proteome</keyword>
<evidence type="ECO:0000313" key="2">
    <source>
        <dbReference type="EMBL" id="CEI60878.1"/>
    </source>
</evidence>
<protein>
    <submittedName>
        <fullName evidence="2">Uncharacterized protein</fullName>
    </submittedName>
</protein>
<dbReference type="EMBL" id="LN649230">
    <property type="protein sequence ID" value="CEI60878.1"/>
    <property type="molecule type" value="Genomic_DNA"/>
</dbReference>
<name>A0A2L2SW61_9HYPO</name>
<feature type="compositionally biased region" description="Basic and acidic residues" evidence="1">
    <location>
        <begin position="186"/>
        <end position="206"/>
    </location>
</feature>
<dbReference type="AlphaFoldDB" id="A0A2L2SW61"/>
<accession>A0A2L2SW61</accession>
<feature type="compositionally biased region" description="Basic and acidic residues" evidence="1">
    <location>
        <begin position="82"/>
        <end position="94"/>
    </location>
</feature>
<feature type="compositionally biased region" description="Basic residues" evidence="1">
    <location>
        <begin position="208"/>
        <end position="230"/>
    </location>
</feature>
<evidence type="ECO:0000313" key="3">
    <source>
        <dbReference type="Proteomes" id="UP000245910"/>
    </source>
</evidence>
<feature type="region of interest" description="Disordered" evidence="1">
    <location>
        <begin position="82"/>
        <end position="116"/>
    </location>
</feature>
<organism evidence="2 3">
    <name type="scientific">Fusarium venenatum</name>
    <dbReference type="NCBI Taxonomy" id="56646"/>
    <lineage>
        <taxon>Eukaryota</taxon>
        <taxon>Fungi</taxon>
        <taxon>Dikarya</taxon>
        <taxon>Ascomycota</taxon>
        <taxon>Pezizomycotina</taxon>
        <taxon>Sordariomycetes</taxon>
        <taxon>Hypocreomycetidae</taxon>
        <taxon>Hypocreales</taxon>
        <taxon>Nectriaceae</taxon>
        <taxon>Fusarium</taxon>
    </lineage>
</organism>
<dbReference type="GeneID" id="37256953"/>
<sequence length="230" mass="26645">MANGIAVVDNWISVPDPRISQQPYYTSYPAPAGYYQLYSPAGVVWETETLSSWSEWSCDHDSPCCGCDCDCRPEIKHINLGDQRERREQNKRDPPGTANVQNHKVTCEPSPSLHVDGKPNAQHYMRQFSDREALQYDKQDLSSMEDLIYQAAKQQRHLDDARRRIQDWIKIMPGLVSDNMTQATEQKTEKCHCKGCKEERKREARSAGKGKKHRHKQEAEKKKNRKKSRR</sequence>
<dbReference type="RefSeq" id="XP_025584598.1">
    <property type="nucleotide sequence ID" value="XM_025733720.2"/>
</dbReference>
<dbReference type="OrthoDB" id="5098157at2759"/>
<evidence type="ECO:0000256" key="1">
    <source>
        <dbReference type="SAM" id="MobiDB-lite"/>
    </source>
</evidence>
<proteinExistence type="predicted"/>